<evidence type="ECO:0000313" key="2">
    <source>
        <dbReference type="Proteomes" id="UP000198854"/>
    </source>
</evidence>
<dbReference type="Proteomes" id="UP000198854">
    <property type="component" value="Unassembled WGS sequence"/>
</dbReference>
<name>A0A1G7XIQ1_9VIBR</name>
<dbReference type="AlphaFoldDB" id="A0A1G7XIQ1"/>
<proteinExistence type="predicted"/>
<keyword evidence="2" id="KW-1185">Reference proteome</keyword>
<evidence type="ECO:0008006" key="3">
    <source>
        <dbReference type="Google" id="ProtNLM"/>
    </source>
</evidence>
<accession>A0A1G7XIQ1</accession>
<sequence length="287" mass="33045">MPDKLSTSALAKQRGLVAKQLFEQLALAGYINRYQEQWVLTELGTKFGGEYVQHPKFGQFIVWPSNLLIDETSANNHLSATQLGERFKLSAKKINQLLSELGWITRSDQGWQLTDAGAAVAGKQKTDSGSNQQFVLWHASLVKNKRLRQSVTEFLGQDAKLQATDKSISSFRHKFEAKHRTLDGHYVRTIGELRIDNWLYMNGIVHAYARQLPIEEDVVCDFYLPGGKVYLQYWGETPEMQNEARRQSLRELYQRHGFEMIEVSEEEIDKLDELLPHRLRPYGIKAY</sequence>
<organism evidence="1 2">
    <name type="scientific">Vibrio xiamenensis</name>
    <dbReference type="NCBI Taxonomy" id="861298"/>
    <lineage>
        <taxon>Bacteria</taxon>
        <taxon>Pseudomonadati</taxon>
        <taxon>Pseudomonadota</taxon>
        <taxon>Gammaproteobacteria</taxon>
        <taxon>Vibrionales</taxon>
        <taxon>Vibrionaceae</taxon>
        <taxon>Vibrio</taxon>
    </lineage>
</organism>
<dbReference type="STRING" id="861298.SAMN04488136_103196"/>
<reference evidence="1 2" key="1">
    <citation type="submission" date="2016-10" db="EMBL/GenBank/DDBJ databases">
        <authorList>
            <person name="de Groot N.N."/>
        </authorList>
    </citation>
    <scope>NUCLEOTIDE SEQUENCE [LARGE SCALE GENOMIC DNA]</scope>
    <source>
        <strain evidence="1 2">CGMCC 1.10228</strain>
    </source>
</reference>
<evidence type="ECO:0000313" key="1">
    <source>
        <dbReference type="EMBL" id="SDG84082.1"/>
    </source>
</evidence>
<dbReference type="RefSeq" id="WP_093270121.1">
    <property type="nucleotide sequence ID" value="NZ_FNDD01000003.1"/>
</dbReference>
<dbReference type="EMBL" id="FNDD01000003">
    <property type="protein sequence ID" value="SDG84082.1"/>
    <property type="molecule type" value="Genomic_DNA"/>
</dbReference>
<gene>
    <name evidence="1" type="ORF">SAMN04488136_103196</name>
</gene>
<protein>
    <recommendedName>
        <fullName evidence="3">Glycerol kinase</fullName>
    </recommendedName>
</protein>
<dbReference type="OrthoDB" id="5500241at2"/>